<gene>
    <name evidence="4" type="ORF">EB18_00575</name>
</gene>
<dbReference type="PRINTS" id="PR00080">
    <property type="entry name" value="SDRFAMILY"/>
</dbReference>
<protein>
    <submittedName>
        <fullName evidence="4">Uncharacterized protein</fullName>
    </submittedName>
</protein>
<dbReference type="Proteomes" id="UP000252800">
    <property type="component" value="Unassembled WGS sequence"/>
</dbReference>
<dbReference type="Pfam" id="PF00106">
    <property type="entry name" value="adh_short"/>
    <property type="match status" value="1"/>
</dbReference>
<accession>A0A366SI56</accession>
<evidence type="ECO:0000313" key="4">
    <source>
        <dbReference type="EMBL" id="RBR31102.1"/>
    </source>
</evidence>
<dbReference type="PRINTS" id="PR00081">
    <property type="entry name" value="GDHRDH"/>
</dbReference>
<evidence type="ECO:0000256" key="1">
    <source>
        <dbReference type="ARBA" id="ARBA00006484"/>
    </source>
</evidence>
<dbReference type="InterPro" id="IPR036291">
    <property type="entry name" value="NAD(P)-bd_dom_sf"/>
</dbReference>
<dbReference type="SUPFAM" id="SSF51735">
    <property type="entry name" value="NAD(P)-binding Rossmann-fold domains"/>
    <property type="match status" value="1"/>
</dbReference>
<evidence type="ECO:0000256" key="3">
    <source>
        <dbReference type="RuleBase" id="RU000363"/>
    </source>
</evidence>
<organism evidence="4 5">
    <name type="scientific">Enterococcus cecorum</name>
    <dbReference type="NCBI Taxonomy" id="44008"/>
    <lineage>
        <taxon>Bacteria</taxon>
        <taxon>Bacillati</taxon>
        <taxon>Bacillota</taxon>
        <taxon>Bacilli</taxon>
        <taxon>Lactobacillales</taxon>
        <taxon>Enterococcaceae</taxon>
        <taxon>Enterococcus</taxon>
    </lineage>
</organism>
<dbReference type="Gene3D" id="3.40.50.720">
    <property type="entry name" value="NAD(P)-binding Rossmann-like Domain"/>
    <property type="match status" value="1"/>
</dbReference>
<dbReference type="PANTHER" id="PTHR43976">
    <property type="entry name" value="SHORT CHAIN DEHYDROGENASE"/>
    <property type="match status" value="1"/>
</dbReference>
<name>A0A366SI56_9ENTE</name>
<proteinExistence type="inferred from homology"/>
<dbReference type="GO" id="GO:0016491">
    <property type="term" value="F:oxidoreductase activity"/>
    <property type="evidence" value="ECO:0007669"/>
    <property type="project" value="UniProtKB-KW"/>
</dbReference>
<dbReference type="InterPro" id="IPR051911">
    <property type="entry name" value="SDR_oxidoreductase"/>
</dbReference>
<dbReference type="EMBL" id="LEOY01000003">
    <property type="protein sequence ID" value="RBR31102.1"/>
    <property type="molecule type" value="Genomic_DNA"/>
</dbReference>
<dbReference type="InterPro" id="IPR002347">
    <property type="entry name" value="SDR_fam"/>
</dbReference>
<sequence>MPFDEEGIRQGIAEIIEKFGRIDYLVNNAGYALLGAVEEFSLSEVRTNFDVNFFGLFQVIQEVLPIMRKQQFGRIINMASISGSVTGPTQGGYSATKAAVIMLSEALNEEVRPFNIQVTAICPGGVRTDFLDQTSMKRPAKQIADYDVVRQTMSGFDRLNHNQSGDPVKVAQAIIEVTQMEQAPGRLYLGVGALAALQHQINHVVEEVNQNVALSQSIEHE</sequence>
<comment type="caution">
    <text evidence="4">The sequence shown here is derived from an EMBL/GenBank/DDBJ whole genome shotgun (WGS) entry which is preliminary data.</text>
</comment>
<keyword evidence="2" id="KW-0560">Oxidoreductase</keyword>
<reference evidence="4 5" key="1">
    <citation type="submission" date="2015-06" db="EMBL/GenBank/DDBJ databases">
        <title>The Genome Sequence of Enterococcus cecorum 170AEA1.</title>
        <authorList>
            <consortium name="The Broad Institute Genomics Platform"/>
            <consortium name="The Broad Institute Genome Sequencing Center for Infectious Disease"/>
            <person name="Earl A.M."/>
            <person name="Van Tyne D."/>
            <person name="Lebreton F."/>
            <person name="Saavedra J.T."/>
            <person name="Gilmore M.S."/>
            <person name="Manson McGuire A."/>
            <person name="Clock S."/>
            <person name="Crupain M."/>
            <person name="Rangan U."/>
            <person name="Young S."/>
            <person name="Abouelleil A."/>
            <person name="Cao P."/>
            <person name="Chapman S.B."/>
            <person name="Griggs A."/>
            <person name="Priest M."/>
            <person name="Shea T."/>
            <person name="Wortman J."/>
            <person name="Nusbaum C."/>
            <person name="Birren B."/>
        </authorList>
    </citation>
    <scope>NUCLEOTIDE SEQUENCE [LARGE SCALE GENOMIC DNA]</scope>
    <source>
        <strain evidence="4 5">170AEA1</strain>
    </source>
</reference>
<evidence type="ECO:0000256" key="2">
    <source>
        <dbReference type="ARBA" id="ARBA00023002"/>
    </source>
</evidence>
<dbReference type="AlphaFoldDB" id="A0A366SI56"/>
<dbReference type="PANTHER" id="PTHR43976:SF16">
    <property type="entry name" value="SHORT-CHAIN DEHYDROGENASE_REDUCTASE FAMILY PROTEIN"/>
    <property type="match status" value="1"/>
</dbReference>
<comment type="similarity">
    <text evidence="1 3">Belongs to the short-chain dehydrogenases/reductases (SDR) family.</text>
</comment>
<evidence type="ECO:0000313" key="5">
    <source>
        <dbReference type="Proteomes" id="UP000252800"/>
    </source>
</evidence>